<dbReference type="InterPro" id="IPR005119">
    <property type="entry name" value="LysR_subst-bd"/>
</dbReference>
<dbReference type="InterPro" id="IPR036388">
    <property type="entry name" value="WH-like_DNA-bd_sf"/>
</dbReference>
<evidence type="ECO:0000313" key="7">
    <source>
        <dbReference type="Proteomes" id="UP001265700"/>
    </source>
</evidence>
<evidence type="ECO:0000313" key="6">
    <source>
        <dbReference type="EMBL" id="MDR7150108.1"/>
    </source>
</evidence>
<name>A0ABU1WLE6_9BURK</name>
<dbReference type="InterPro" id="IPR000847">
    <property type="entry name" value="LysR_HTH_N"/>
</dbReference>
<keyword evidence="4" id="KW-0804">Transcription</keyword>
<dbReference type="SUPFAM" id="SSF53850">
    <property type="entry name" value="Periplasmic binding protein-like II"/>
    <property type="match status" value="1"/>
</dbReference>
<sequence length="316" mass="34130">MRHFLPDPSDLRWLVRSIELQSFSAAARELDVAVSVVTRGVDRLEAGYGATLLRRSTHGLTPTAEGLELAQEARELLSRLEDISASMLKQRNRVVGALRLASSHEICEELVVPQLARLRAKHPQLRIELVAEDRVADLVTDGIDVALRTTVGNSEAVVARALGAFERRLFASPEYLRQKGVPAHPHELHQHQTVAHTAQGPVVTWGFRKGGKKLQVTLRPPLAANSTALVHQALLAGAGIGVLSVPLAAADVAKGHLVEVLAPYAAGATHTMYAVSLPNLRNAARVRAVIDFLQEAARRHWGMAKENPSQTGGTPA</sequence>
<gene>
    <name evidence="6" type="ORF">J2W49_002066</name>
</gene>
<organism evidence="6 7">
    <name type="scientific">Hydrogenophaga palleronii</name>
    <dbReference type="NCBI Taxonomy" id="65655"/>
    <lineage>
        <taxon>Bacteria</taxon>
        <taxon>Pseudomonadati</taxon>
        <taxon>Pseudomonadota</taxon>
        <taxon>Betaproteobacteria</taxon>
        <taxon>Burkholderiales</taxon>
        <taxon>Comamonadaceae</taxon>
        <taxon>Hydrogenophaga</taxon>
    </lineage>
</organism>
<dbReference type="Gene3D" id="3.40.190.290">
    <property type="match status" value="1"/>
</dbReference>
<comment type="similarity">
    <text evidence="1">Belongs to the LysR transcriptional regulatory family.</text>
</comment>
<keyword evidence="3 6" id="KW-0238">DNA-binding</keyword>
<feature type="domain" description="HTH lysR-type" evidence="5">
    <location>
        <begin position="6"/>
        <end position="63"/>
    </location>
</feature>
<evidence type="ECO:0000259" key="5">
    <source>
        <dbReference type="PROSITE" id="PS50931"/>
    </source>
</evidence>
<evidence type="ECO:0000256" key="2">
    <source>
        <dbReference type="ARBA" id="ARBA00023015"/>
    </source>
</evidence>
<dbReference type="SUPFAM" id="SSF46785">
    <property type="entry name" value="Winged helix' DNA-binding domain"/>
    <property type="match status" value="1"/>
</dbReference>
<keyword evidence="7" id="KW-1185">Reference proteome</keyword>
<dbReference type="Proteomes" id="UP001265700">
    <property type="component" value="Unassembled WGS sequence"/>
</dbReference>
<dbReference type="PROSITE" id="PS50931">
    <property type="entry name" value="HTH_LYSR"/>
    <property type="match status" value="1"/>
</dbReference>
<proteinExistence type="inferred from homology"/>
<dbReference type="EMBL" id="JAVDWU010000004">
    <property type="protein sequence ID" value="MDR7150108.1"/>
    <property type="molecule type" value="Genomic_DNA"/>
</dbReference>
<evidence type="ECO:0000256" key="3">
    <source>
        <dbReference type="ARBA" id="ARBA00023125"/>
    </source>
</evidence>
<dbReference type="Pfam" id="PF00126">
    <property type="entry name" value="HTH_1"/>
    <property type="match status" value="1"/>
</dbReference>
<dbReference type="Pfam" id="PF03466">
    <property type="entry name" value="LysR_substrate"/>
    <property type="match status" value="1"/>
</dbReference>
<evidence type="ECO:0000256" key="4">
    <source>
        <dbReference type="ARBA" id="ARBA00023163"/>
    </source>
</evidence>
<reference evidence="6 7" key="1">
    <citation type="submission" date="2023-07" db="EMBL/GenBank/DDBJ databases">
        <title>Sorghum-associated microbial communities from plants grown in Nebraska, USA.</title>
        <authorList>
            <person name="Schachtman D."/>
        </authorList>
    </citation>
    <scope>NUCLEOTIDE SEQUENCE [LARGE SCALE GENOMIC DNA]</scope>
    <source>
        <strain evidence="6 7">4249</strain>
    </source>
</reference>
<dbReference type="InterPro" id="IPR058163">
    <property type="entry name" value="LysR-type_TF_proteobact-type"/>
</dbReference>
<evidence type="ECO:0000256" key="1">
    <source>
        <dbReference type="ARBA" id="ARBA00009437"/>
    </source>
</evidence>
<dbReference type="CDD" id="cd08422">
    <property type="entry name" value="PBP2_CrgA_like"/>
    <property type="match status" value="1"/>
</dbReference>
<dbReference type="PANTHER" id="PTHR30537">
    <property type="entry name" value="HTH-TYPE TRANSCRIPTIONAL REGULATOR"/>
    <property type="match status" value="1"/>
</dbReference>
<dbReference type="PANTHER" id="PTHR30537:SF3">
    <property type="entry name" value="TRANSCRIPTIONAL REGULATORY PROTEIN"/>
    <property type="match status" value="1"/>
</dbReference>
<accession>A0ABU1WLE6</accession>
<dbReference type="Gene3D" id="1.10.10.10">
    <property type="entry name" value="Winged helix-like DNA-binding domain superfamily/Winged helix DNA-binding domain"/>
    <property type="match status" value="1"/>
</dbReference>
<dbReference type="RefSeq" id="WP_310315302.1">
    <property type="nucleotide sequence ID" value="NZ_JAVDWU010000004.1"/>
</dbReference>
<comment type="caution">
    <text evidence="6">The sequence shown here is derived from an EMBL/GenBank/DDBJ whole genome shotgun (WGS) entry which is preliminary data.</text>
</comment>
<protein>
    <submittedName>
        <fullName evidence="6">DNA-binding transcriptional LysR family regulator</fullName>
    </submittedName>
</protein>
<keyword evidence="2" id="KW-0805">Transcription regulation</keyword>
<dbReference type="InterPro" id="IPR036390">
    <property type="entry name" value="WH_DNA-bd_sf"/>
</dbReference>
<dbReference type="GO" id="GO:0003677">
    <property type="term" value="F:DNA binding"/>
    <property type="evidence" value="ECO:0007669"/>
    <property type="project" value="UniProtKB-KW"/>
</dbReference>